<evidence type="ECO:0000256" key="1">
    <source>
        <dbReference type="SAM" id="MobiDB-lite"/>
    </source>
</evidence>
<evidence type="ECO:0000313" key="4">
    <source>
        <dbReference type="Proteomes" id="UP000324748"/>
    </source>
</evidence>
<dbReference type="Proteomes" id="UP000324748">
    <property type="component" value="Unassembled WGS sequence"/>
</dbReference>
<accession>A0A5B0PGR1</accession>
<feature type="region of interest" description="Disordered" evidence="1">
    <location>
        <begin position="1"/>
        <end position="20"/>
    </location>
</feature>
<sequence length="127" mass="14706">MTLQRTVTPKRSQPSRHTPFQNPSMRWLKCLESVSFLILIACSVLSPPCQTINCIHPEAHIHWDVEDRQCTEQYTCEWQGQHGRCSKQRKAIVEKCLCGDELGHQWATDECPNHPHFIKNCLQHCPS</sequence>
<name>A0A5B0PGR1_PUCGR</name>
<comment type="caution">
    <text evidence="2">The sequence shown here is derived from an EMBL/GenBank/DDBJ whole genome shotgun (WGS) entry which is preliminary data.</text>
</comment>
<dbReference type="EMBL" id="VSWC01000054">
    <property type="protein sequence ID" value="KAA1100032.1"/>
    <property type="molecule type" value="Genomic_DNA"/>
</dbReference>
<proteinExistence type="predicted"/>
<dbReference type="AlphaFoldDB" id="A0A5B0PGR1"/>
<organism evidence="2 4">
    <name type="scientific">Puccinia graminis f. sp. tritici</name>
    <dbReference type="NCBI Taxonomy" id="56615"/>
    <lineage>
        <taxon>Eukaryota</taxon>
        <taxon>Fungi</taxon>
        <taxon>Dikarya</taxon>
        <taxon>Basidiomycota</taxon>
        <taxon>Pucciniomycotina</taxon>
        <taxon>Pucciniomycetes</taxon>
        <taxon>Pucciniales</taxon>
        <taxon>Pucciniaceae</taxon>
        <taxon>Puccinia</taxon>
    </lineage>
</organism>
<dbReference type="EMBL" id="VSWC01000002">
    <property type="protein sequence ID" value="KAA1118033.1"/>
    <property type="molecule type" value="Genomic_DNA"/>
</dbReference>
<reference evidence="2 4" key="1">
    <citation type="submission" date="2019-05" db="EMBL/GenBank/DDBJ databases">
        <title>Emergence of the Ug99 lineage of the wheat stem rust pathogen through somatic hybridization.</title>
        <authorList>
            <person name="Li F."/>
            <person name="Upadhyaya N.M."/>
            <person name="Sperschneider J."/>
            <person name="Matny O."/>
            <person name="Nguyen-Phuc H."/>
            <person name="Mago R."/>
            <person name="Raley C."/>
            <person name="Miller M.E."/>
            <person name="Silverstein K.A.T."/>
            <person name="Henningsen E."/>
            <person name="Hirsch C.D."/>
            <person name="Visser B."/>
            <person name="Pretorius Z.A."/>
            <person name="Steffenson B.J."/>
            <person name="Schwessinger B."/>
            <person name="Dodds P.N."/>
            <person name="Figueroa M."/>
        </authorList>
    </citation>
    <scope>NUCLEOTIDE SEQUENCE [LARGE SCALE GENOMIC DNA]</scope>
    <source>
        <strain evidence="2">21-0</strain>
    </source>
</reference>
<gene>
    <name evidence="2" type="ORF">PGT21_028154</name>
    <name evidence="3" type="ORF">PGT21_030067</name>
</gene>
<evidence type="ECO:0000313" key="2">
    <source>
        <dbReference type="EMBL" id="KAA1100032.1"/>
    </source>
</evidence>
<evidence type="ECO:0000313" key="3">
    <source>
        <dbReference type="EMBL" id="KAA1118033.1"/>
    </source>
</evidence>
<keyword evidence="4" id="KW-1185">Reference proteome</keyword>
<protein>
    <submittedName>
        <fullName evidence="2">Uncharacterized protein</fullName>
    </submittedName>
</protein>